<comment type="subcellular location">
    <subcellularLocation>
        <location evidence="1">Cell outer membrane</location>
    </subcellularLocation>
</comment>
<dbReference type="Gene3D" id="1.20.1600.10">
    <property type="entry name" value="Outer membrane efflux proteins (OEP)"/>
    <property type="match status" value="1"/>
</dbReference>
<evidence type="ECO:0000256" key="4">
    <source>
        <dbReference type="ARBA" id="ARBA00022452"/>
    </source>
</evidence>
<name>A0A450TXC6_9GAMM</name>
<dbReference type="EMBL" id="CAADFL010000252">
    <property type="protein sequence ID" value="VFK12712.1"/>
    <property type="molecule type" value="Genomic_DNA"/>
</dbReference>
<comment type="similarity">
    <text evidence="2">Belongs to the outer membrane factor (OMF) (TC 1.B.17) family.</text>
</comment>
<evidence type="ECO:0000256" key="6">
    <source>
        <dbReference type="ARBA" id="ARBA00023136"/>
    </source>
</evidence>
<dbReference type="InterPro" id="IPR010130">
    <property type="entry name" value="T1SS_OMP_TolC"/>
</dbReference>
<reference evidence="9" key="1">
    <citation type="submission" date="2019-02" db="EMBL/GenBank/DDBJ databases">
        <authorList>
            <person name="Gruber-Vodicka R. H."/>
            <person name="Seah K. B. B."/>
        </authorList>
    </citation>
    <scope>NUCLEOTIDE SEQUENCE</scope>
    <source>
        <strain evidence="8">BECK_BZ163</strain>
        <strain evidence="10">BECK_BZ164</strain>
        <strain evidence="9">BECK_BZ165</strain>
    </source>
</reference>
<dbReference type="NCBIfam" id="TIGR01844">
    <property type="entry name" value="type_I_sec_TolC"/>
    <property type="match status" value="1"/>
</dbReference>
<dbReference type="Pfam" id="PF02321">
    <property type="entry name" value="OEP"/>
    <property type="match status" value="2"/>
</dbReference>
<evidence type="ECO:0000256" key="3">
    <source>
        <dbReference type="ARBA" id="ARBA00022448"/>
    </source>
</evidence>
<keyword evidence="6" id="KW-0472">Membrane</keyword>
<evidence type="ECO:0000313" key="10">
    <source>
        <dbReference type="EMBL" id="VFK12712.1"/>
    </source>
</evidence>
<evidence type="ECO:0000256" key="7">
    <source>
        <dbReference type="ARBA" id="ARBA00023237"/>
    </source>
</evidence>
<keyword evidence="7" id="KW-0998">Cell outer membrane</keyword>
<keyword evidence="4" id="KW-1134">Transmembrane beta strand</keyword>
<dbReference type="EMBL" id="CAADFA010000762">
    <property type="protein sequence ID" value="VFJ73952.1"/>
    <property type="molecule type" value="Genomic_DNA"/>
</dbReference>
<dbReference type="InterPro" id="IPR003423">
    <property type="entry name" value="OMP_efflux"/>
</dbReference>
<keyword evidence="3" id="KW-0813">Transport</keyword>
<evidence type="ECO:0000313" key="9">
    <source>
        <dbReference type="EMBL" id="VFJ73952.1"/>
    </source>
</evidence>
<protein>
    <submittedName>
        <fullName evidence="9">Outer membrane protein</fullName>
    </submittedName>
</protein>
<dbReference type="SUPFAM" id="SSF56954">
    <property type="entry name" value="Outer membrane efflux proteins (OEP)"/>
    <property type="match status" value="1"/>
</dbReference>
<dbReference type="GO" id="GO:1990281">
    <property type="term" value="C:efflux pump complex"/>
    <property type="evidence" value="ECO:0007669"/>
    <property type="project" value="TreeGrafter"/>
</dbReference>
<keyword evidence="5" id="KW-0812">Transmembrane</keyword>
<evidence type="ECO:0000313" key="8">
    <source>
        <dbReference type="EMBL" id="VFJ73316.1"/>
    </source>
</evidence>
<evidence type="ECO:0000256" key="5">
    <source>
        <dbReference type="ARBA" id="ARBA00022692"/>
    </source>
</evidence>
<evidence type="ECO:0000256" key="2">
    <source>
        <dbReference type="ARBA" id="ARBA00007613"/>
    </source>
</evidence>
<organism evidence="9">
    <name type="scientific">Candidatus Kentrum sp. FM</name>
    <dbReference type="NCBI Taxonomy" id="2126340"/>
    <lineage>
        <taxon>Bacteria</taxon>
        <taxon>Pseudomonadati</taxon>
        <taxon>Pseudomonadota</taxon>
        <taxon>Gammaproteobacteria</taxon>
        <taxon>Candidatus Kentrum</taxon>
    </lineage>
</organism>
<accession>A0A450TXC6</accession>
<dbReference type="PANTHER" id="PTHR30026">
    <property type="entry name" value="OUTER MEMBRANE PROTEIN TOLC"/>
    <property type="match status" value="1"/>
</dbReference>
<dbReference type="GO" id="GO:0009279">
    <property type="term" value="C:cell outer membrane"/>
    <property type="evidence" value="ECO:0007669"/>
    <property type="project" value="UniProtKB-SubCell"/>
</dbReference>
<dbReference type="PANTHER" id="PTHR30026:SF20">
    <property type="entry name" value="OUTER MEMBRANE PROTEIN TOLC"/>
    <property type="match status" value="1"/>
</dbReference>
<proteinExistence type="inferred from homology"/>
<sequence length="471" mass="53857">MFDKRILSKCRYARILPPIFLVSIIFLPFPNLSAADDLLTTYALAQENDPKYGKATSVNQKAREVRPQALSALLPNIAFDYLIARNDQESRRGNPFRQKGDFYFTSKKLLLTITQPLLRTDDWIELKKANRQVRKANLTFLSTKQSLMMRVCERYFDALAATDELVFAQSEKKATWSQLEQAQRQFDEGFTDITDLRETQAQYDLAVAEEIETRNQLDNAYEELWEITGRYTREIRPLAEEIPLTVPEPDDMEQWTKTALAQNPELTAAQEALKIAEMEIKRINATHLPTLDLVGTHDRYSSDDGQEGEMDTRTSSIGLQLNIPIYQGGLVMSQSRQARHDYNIALNELLETRRSIQRKTREAFLGIRSYISRVTALQQALRSMQTALESIEIGAQVGTKTFVEVLDAQSDVFEVKKDYASAHYSYILDVLRLKQAAGILSEKDIATVNNMLTSREQAQPSERAYREMPTD</sequence>
<dbReference type="AlphaFoldDB" id="A0A450TXC6"/>
<evidence type="ECO:0000256" key="1">
    <source>
        <dbReference type="ARBA" id="ARBA00004442"/>
    </source>
</evidence>
<dbReference type="EMBL" id="CAADEZ010000708">
    <property type="protein sequence ID" value="VFJ73316.1"/>
    <property type="molecule type" value="Genomic_DNA"/>
</dbReference>
<dbReference type="InterPro" id="IPR051906">
    <property type="entry name" value="TolC-like"/>
</dbReference>
<dbReference type="GO" id="GO:0015562">
    <property type="term" value="F:efflux transmembrane transporter activity"/>
    <property type="evidence" value="ECO:0007669"/>
    <property type="project" value="InterPro"/>
</dbReference>
<gene>
    <name evidence="8" type="ORF">BECKFM1743A_GA0114220_107081</name>
    <name evidence="10" type="ORF">BECKFM1743B_GA0114221_102524</name>
    <name evidence="9" type="ORF">BECKFM1743C_GA0114222_107621</name>
</gene>
<dbReference type="GO" id="GO:0015288">
    <property type="term" value="F:porin activity"/>
    <property type="evidence" value="ECO:0007669"/>
    <property type="project" value="TreeGrafter"/>
</dbReference>